<reference evidence="2" key="1">
    <citation type="journal article" date="2014" name="Int. J. Syst. Evol. Microbiol.">
        <title>Complete genome sequence of Corynebacterium casei LMG S-19264T (=DSM 44701T), isolated from a smear-ripened cheese.</title>
        <authorList>
            <consortium name="US DOE Joint Genome Institute (JGI-PGF)"/>
            <person name="Walter F."/>
            <person name="Albersmeier A."/>
            <person name="Kalinowski J."/>
            <person name="Ruckert C."/>
        </authorList>
    </citation>
    <scope>NUCLEOTIDE SEQUENCE</scope>
    <source>
        <strain evidence="2">JCM 4346</strain>
    </source>
</reference>
<keyword evidence="3" id="KW-1185">Reference proteome</keyword>
<evidence type="ECO:0000313" key="2">
    <source>
        <dbReference type="EMBL" id="GGR12569.1"/>
    </source>
</evidence>
<organism evidence="2 3">
    <name type="scientific">Streptomyces aurantiogriseus</name>
    <dbReference type="NCBI Taxonomy" id="66870"/>
    <lineage>
        <taxon>Bacteria</taxon>
        <taxon>Bacillati</taxon>
        <taxon>Actinomycetota</taxon>
        <taxon>Actinomycetes</taxon>
        <taxon>Kitasatosporales</taxon>
        <taxon>Streptomycetaceae</taxon>
        <taxon>Streptomyces</taxon>
    </lineage>
</organism>
<feature type="region of interest" description="Disordered" evidence="1">
    <location>
        <begin position="1"/>
        <end position="26"/>
    </location>
</feature>
<proteinExistence type="predicted"/>
<feature type="compositionally biased region" description="Basic and acidic residues" evidence="1">
    <location>
        <begin position="1"/>
        <end position="11"/>
    </location>
</feature>
<comment type="caution">
    <text evidence="2">The sequence shown here is derived from an EMBL/GenBank/DDBJ whole genome shotgun (WGS) entry which is preliminary data.</text>
</comment>
<dbReference type="AlphaFoldDB" id="A0A918F8Z3"/>
<evidence type="ECO:0000313" key="3">
    <source>
        <dbReference type="Proteomes" id="UP000658320"/>
    </source>
</evidence>
<accession>A0A918F8Z3</accession>
<name>A0A918F8Z3_9ACTN</name>
<dbReference type="EMBL" id="BMSX01000006">
    <property type="protein sequence ID" value="GGR12569.1"/>
    <property type="molecule type" value="Genomic_DNA"/>
</dbReference>
<dbReference type="Proteomes" id="UP000658320">
    <property type="component" value="Unassembled WGS sequence"/>
</dbReference>
<evidence type="ECO:0000256" key="1">
    <source>
        <dbReference type="SAM" id="MobiDB-lite"/>
    </source>
</evidence>
<gene>
    <name evidence="2" type="ORF">GCM10010251_31060</name>
</gene>
<reference evidence="2" key="2">
    <citation type="submission" date="2020-09" db="EMBL/GenBank/DDBJ databases">
        <authorList>
            <person name="Sun Q."/>
            <person name="Ohkuma M."/>
        </authorList>
    </citation>
    <scope>NUCLEOTIDE SEQUENCE</scope>
    <source>
        <strain evidence="2">JCM 4346</strain>
    </source>
</reference>
<dbReference type="RefSeq" id="WP_189936598.1">
    <property type="nucleotide sequence ID" value="NZ_BMSX01000006.1"/>
</dbReference>
<protein>
    <submittedName>
        <fullName evidence="2">Uncharacterized protein</fullName>
    </submittedName>
</protein>
<sequence length="406" mass="43611">MTHRPLDEPLRPVRPHPVEAAWNRPPEPAEVDPAVLGALLRRHGWQRRGGAVGRYGRWTPPGPGGSGTSLLVPETRAFPDSDDLLGEALQALARSQTPAAREVLVGLAVPSDEIRWWRDTPAGPADTASWAVEEQLRGAARQMLLAGALATRARAGYYGARHRRTAGVMLESVLVGTAAGGRRLTAFVPVEAGRPLAVRLHQALYAVREAIDYQRATGGMDAFDGAVEAGASRELTDALIALVRGTEGARIAVEWAPAAGVPEDCAATAEPVEFSPGDLAVLREAGARYLREEPSVPVRITGTVVRMRRSGPRGEGSVRLRVLAGAEIPHVRLTLDEEDYRIAGQAHLVGLPVRVQGRLESRGGFRRLTGASGVVPVQVDDAERDRLMKSLQEHLDFFEEACGGED</sequence>